<dbReference type="Proteomes" id="UP000326951">
    <property type="component" value="Chromosome"/>
</dbReference>
<evidence type="ECO:0000313" key="1">
    <source>
        <dbReference type="EMBL" id="BBN99667.1"/>
    </source>
</evidence>
<dbReference type="EMBL" id="CP025688">
    <property type="protein sequence ID" value="QAA23262.1"/>
    <property type="molecule type" value="Genomic_DNA"/>
</dbReference>
<dbReference type="GO" id="GO:0003677">
    <property type="term" value="F:DNA binding"/>
    <property type="evidence" value="ECO:0007669"/>
    <property type="project" value="UniProtKB-KW"/>
</dbReference>
<accession>A0A410DAZ5</accession>
<dbReference type="Pfam" id="PF04237">
    <property type="entry name" value="YjbR"/>
    <property type="match status" value="1"/>
</dbReference>
<evidence type="ECO:0000313" key="4">
    <source>
        <dbReference type="Proteomes" id="UP000326951"/>
    </source>
</evidence>
<reference evidence="2 3" key="1">
    <citation type="submission" date="2018-01" db="EMBL/GenBank/DDBJ databases">
        <title>Complete genome sequencing of Sporolactobacillus terrae DLG3.</title>
        <authorList>
            <person name="Nam Y.-D."/>
            <person name="Kang J."/>
            <person name="Chung W.-H."/>
        </authorList>
    </citation>
    <scope>NUCLEOTIDE SEQUENCE [LARGE SCALE GENOMIC DNA]</scope>
    <source>
        <strain evidence="2 3">DLG3</strain>
    </source>
</reference>
<dbReference type="InterPro" id="IPR007351">
    <property type="entry name" value="YjbR"/>
</dbReference>
<dbReference type="PANTHER" id="PTHR35145">
    <property type="entry name" value="CYTOPLASMIC PROTEIN-RELATED"/>
    <property type="match status" value="1"/>
</dbReference>
<evidence type="ECO:0000313" key="3">
    <source>
        <dbReference type="Proteomes" id="UP000285882"/>
    </source>
</evidence>
<organism evidence="1 4">
    <name type="scientific">Sporolactobacillus terrae</name>
    <dbReference type="NCBI Taxonomy" id="269673"/>
    <lineage>
        <taxon>Bacteria</taxon>
        <taxon>Bacillati</taxon>
        <taxon>Bacillota</taxon>
        <taxon>Bacilli</taxon>
        <taxon>Bacillales</taxon>
        <taxon>Sporolactobacillaceae</taxon>
        <taxon>Sporolactobacillus</taxon>
    </lineage>
</organism>
<reference evidence="1 4" key="2">
    <citation type="submission" date="2019-09" db="EMBL/GenBank/DDBJ databases">
        <title>Complete genome sequence of Sporolactobacillus terrae 70-3.</title>
        <authorList>
            <person name="Tanaka N."/>
            <person name="Shiwa Y."/>
            <person name="Fujita N."/>
            <person name="Tanasupawat S."/>
        </authorList>
    </citation>
    <scope>NUCLEOTIDE SEQUENCE [LARGE SCALE GENOMIC DNA]</scope>
    <source>
        <strain evidence="1 4">70-3</strain>
    </source>
</reference>
<dbReference type="InterPro" id="IPR058532">
    <property type="entry name" value="YjbR/MT2646/Rv2570-like"/>
</dbReference>
<protein>
    <submittedName>
        <fullName evidence="2">DNA-binding protein</fullName>
    </submittedName>
</protein>
<dbReference type="STRING" id="1449983.GCA_000647835_01734"/>
<dbReference type="InterPro" id="IPR038056">
    <property type="entry name" value="YjbR-like_sf"/>
</dbReference>
<sequence>MRTDWIDAYCLGKKGAKQDYKQEWQATRAMIGGKMFAMRGGDKNGQPIITVKLLPEFGARLREEYDAIVPGYYMNKTHWNSLYLDADVSEELLKSMLDQSYSLVLRSLSKKMQQQIENKA</sequence>
<dbReference type="AlphaFoldDB" id="A0A410DAZ5"/>
<dbReference type="PANTHER" id="PTHR35145:SF1">
    <property type="entry name" value="CYTOPLASMIC PROTEIN"/>
    <property type="match status" value="1"/>
</dbReference>
<evidence type="ECO:0000313" key="2">
    <source>
        <dbReference type="EMBL" id="QAA23262.1"/>
    </source>
</evidence>
<dbReference type="Proteomes" id="UP000285882">
    <property type="component" value="Chromosome"/>
</dbReference>
<dbReference type="EMBL" id="AP021853">
    <property type="protein sequence ID" value="BBN99667.1"/>
    <property type="molecule type" value="Genomic_DNA"/>
</dbReference>
<gene>
    <name evidence="1" type="primary">yyaQ</name>
    <name evidence="2" type="ORF">C0674_11975</name>
    <name evidence="1" type="ORF">St703_23720</name>
</gene>
<dbReference type="Gene3D" id="3.90.1150.30">
    <property type="match status" value="1"/>
</dbReference>
<name>A0A410DAZ5_9BACL</name>
<keyword evidence="2" id="KW-0238">DNA-binding</keyword>
<dbReference type="SUPFAM" id="SSF142906">
    <property type="entry name" value="YjbR-like"/>
    <property type="match status" value="1"/>
</dbReference>
<dbReference type="RefSeq" id="WP_028976997.1">
    <property type="nucleotide sequence ID" value="NZ_AP021853.1"/>
</dbReference>
<keyword evidence="3" id="KW-1185">Reference proteome</keyword>
<proteinExistence type="predicted"/>